<gene>
    <name evidence="8" type="primary">LOC106463176</name>
</gene>
<dbReference type="PANTHER" id="PTHR23348:SF16">
    <property type="entry name" value="LEUCINE RICH REPEAT FAMILY PROTEIN"/>
    <property type="match status" value="1"/>
</dbReference>
<dbReference type="PANTHER" id="PTHR23348">
    <property type="entry name" value="PERIAXIN/AHNAK"/>
    <property type="match status" value="1"/>
</dbReference>
<dbReference type="Pfam" id="PF00595">
    <property type="entry name" value="PDZ"/>
    <property type="match status" value="1"/>
</dbReference>
<keyword evidence="4" id="KW-0472">Membrane</keyword>
<evidence type="ECO:0000256" key="4">
    <source>
        <dbReference type="SAM" id="Phobius"/>
    </source>
</evidence>
<feature type="region of interest" description="Disordered" evidence="3">
    <location>
        <begin position="398"/>
        <end position="427"/>
    </location>
</feature>
<sequence>MRRSVMRRLRSWYLPSIWLLVWLVVTPGHAAKDLCYSAGGVAGIVAATLIATVVFCCLAVVAVWHFWKRRKDTNDFYRPIVFPVGGLNSQPLGTREQKQGGTSKYAFDNPYFRHDEIKGTTRGLKAGSMLDEVYTNEDKVFPSKVTKPRISKPNQLSDNSQKQRAVDDTCVGLKLERVLVPLRGHDFTGLGFNICGNMRDGIFVKDVLNRGPANESGKIKAGDRIVNVTVSFTSIVYEDALTILSYASPYDVQLEIEKTSEVAQPIVGTNAGRRQGSSSFNRQRLFHPLYRSQSIDDLTRIGKDSHGLAPKRSHTIGLLTHRRNSQFTSKENELMNTNSGRSMSVTTGSLNEKMLANATRKNEHFSKQLSTRSYQRSKRSLLQENEVVAFSKEHFQISQSLSKKHTNREPNLDDPGEEESCSSPKPKITLTCSSVQNTLSELRLHKNCMSGNSPIKKQGLISNKQAISTTLNGNIIRSCIAENSYTDSSDPQYLKSYQDHNNYLKDDYSQTQKRSTDNINSLTQHAEIESSLITVNSEIFNDSLNTEDSEKVSIKSSSLEDLTNVEGALTQSSILLKRAISLDLNQQPRSQSTIPNQNKIYNNPKLDSNNIKDNAFLQNITTTNDSQNVVTLEQNCSVSSTSHTDNISVSATMNQTTFTQVETSMPRHENCCKAFELDQKSDKGNNLSTKEVSHGLINSTAHLLAVTSGITSNTLRCKGDRTKGIDSGAELHIDKSQVTLDKRSSYVSNQVFNPSYPNDKENKNVLGVSQLTLIQQSQHAQRSFTPVSVDIPVIPPVIRHDRRQAPPCGSLISTIAPLSHRKEVFEISKDELDDVMISHQEFVINQTQKLGNKQ</sequence>
<dbReference type="SUPFAM" id="SSF50156">
    <property type="entry name" value="PDZ domain-like"/>
    <property type="match status" value="1"/>
</dbReference>
<evidence type="ECO:0000256" key="2">
    <source>
        <dbReference type="ARBA" id="ARBA00023242"/>
    </source>
</evidence>
<organism evidence="7 8">
    <name type="scientific">Limulus polyphemus</name>
    <name type="common">Atlantic horseshoe crab</name>
    <dbReference type="NCBI Taxonomy" id="6850"/>
    <lineage>
        <taxon>Eukaryota</taxon>
        <taxon>Metazoa</taxon>
        <taxon>Ecdysozoa</taxon>
        <taxon>Arthropoda</taxon>
        <taxon>Chelicerata</taxon>
        <taxon>Merostomata</taxon>
        <taxon>Xiphosura</taxon>
        <taxon>Limulidae</taxon>
        <taxon>Limulus</taxon>
    </lineage>
</organism>
<dbReference type="Gene3D" id="2.30.42.10">
    <property type="match status" value="1"/>
</dbReference>
<comment type="subcellular location">
    <subcellularLocation>
        <location evidence="1">Nucleus</location>
    </subcellularLocation>
</comment>
<feature type="chain" id="PRO_5047042133" evidence="5">
    <location>
        <begin position="31"/>
        <end position="854"/>
    </location>
</feature>
<dbReference type="Proteomes" id="UP000694941">
    <property type="component" value="Unplaced"/>
</dbReference>
<dbReference type="GeneID" id="106463176"/>
<keyword evidence="4" id="KW-1133">Transmembrane helix</keyword>
<accession>A0ABM1SSN1</accession>
<dbReference type="SMART" id="SM00228">
    <property type="entry name" value="PDZ"/>
    <property type="match status" value="1"/>
</dbReference>
<keyword evidence="5" id="KW-0732">Signal</keyword>
<keyword evidence="2" id="KW-0539">Nucleus</keyword>
<dbReference type="InterPro" id="IPR001478">
    <property type="entry name" value="PDZ"/>
</dbReference>
<dbReference type="InterPro" id="IPR036034">
    <property type="entry name" value="PDZ_sf"/>
</dbReference>
<evidence type="ECO:0000256" key="5">
    <source>
        <dbReference type="SAM" id="SignalP"/>
    </source>
</evidence>
<dbReference type="PROSITE" id="PS50106">
    <property type="entry name" value="PDZ"/>
    <property type="match status" value="1"/>
</dbReference>
<reference evidence="8" key="1">
    <citation type="submission" date="2025-08" db="UniProtKB">
        <authorList>
            <consortium name="RefSeq"/>
        </authorList>
    </citation>
    <scope>IDENTIFICATION</scope>
    <source>
        <tissue evidence="8">Muscle</tissue>
    </source>
</reference>
<dbReference type="RefSeq" id="XP_022246637.1">
    <property type="nucleotide sequence ID" value="XM_022390929.1"/>
</dbReference>
<evidence type="ECO:0000259" key="6">
    <source>
        <dbReference type="PROSITE" id="PS50106"/>
    </source>
</evidence>
<feature type="domain" description="PDZ" evidence="6">
    <location>
        <begin position="179"/>
        <end position="244"/>
    </location>
</feature>
<feature type="signal peptide" evidence="5">
    <location>
        <begin position="1"/>
        <end position="30"/>
    </location>
</feature>
<keyword evidence="4" id="KW-0812">Transmembrane</keyword>
<evidence type="ECO:0000313" key="8">
    <source>
        <dbReference type="RefSeq" id="XP_022246637.1"/>
    </source>
</evidence>
<dbReference type="InterPro" id="IPR052082">
    <property type="entry name" value="Myelin_sheath_structural"/>
</dbReference>
<proteinExistence type="predicted"/>
<evidence type="ECO:0000256" key="3">
    <source>
        <dbReference type="SAM" id="MobiDB-lite"/>
    </source>
</evidence>
<feature type="transmembrane region" description="Helical" evidence="4">
    <location>
        <begin position="40"/>
        <end position="67"/>
    </location>
</feature>
<name>A0ABM1SSN1_LIMPO</name>
<evidence type="ECO:0000313" key="7">
    <source>
        <dbReference type="Proteomes" id="UP000694941"/>
    </source>
</evidence>
<dbReference type="CDD" id="cd00136">
    <property type="entry name" value="PDZ_canonical"/>
    <property type="match status" value="1"/>
</dbReference>
<evidence type="ECO:0000256" key="1">
    <source>
        <dbReference type="ARBA" id="ARBA00004123"/>
    </source>
</evidence>
<keyword evidence="7" id="KW-1185">Reference proteome</keyword>
<protein>
    <submittedName>
        <fullName evidence="8">Uncharacterized protein LOC106463176 isoform X1</fullName>
    </submittedName>
</protein>